<evidence type="ECO:0000313" key="3">
    <source>
        <dbReference type="Proteomes" id="UP001235712"/>
    </source>
</evidence>
<dbReference type="Pfam" id="PF25673">
    <property type="entry name" value="Terminase_7"/>
    <property type="match status" value="1"/>
</dbReference>
<name>A0ABT9NY86_9ACTN</name>
<accession>A0ABT9NY86</accession>
<gene>
    <name evidence="2" type="ORF">J2S57_000961</name>
</gene>
<dbReference type="InterPro" id="IPR057972">
    <property type="entry name" value="Terminase_7"/>
</dbReference>
<evidence type="ECO:0000313" key="2">
    <source>
        <dbReference type="EMBL" id="MDP9825212.1"/>
    </source>
</evidence>
<protein>
    <submittedName>
        <fullName evidence="2">Uncharacterized protein</fullName>
    </submittedName>
</protein>
<keyword evidence="3" id="KW-1185">Reference proteome</keyword>
<reference evidence="2 3" key="1">
    <citation type="submission" date="2023-07" db="EMBL/GenBank/DDBJ databases">
        <title>Sequencing the genomes of 1000 actinobacteria strains.</title>
        <authorList>
            <person name="Klenk H.-P."/>
        </authorList>
    </citation>
    <scope>NUCLEOTIDE SEQUENCE [LARGE SCALE GENOMIC DNA]</scope>
    <source>
        <strain evidence="2 3">DSM 44388</strain>
    </source>
</reference>
<sequence length="89" mass="9914">MSSEFSEVEWSELEVAAALLQKFWTGSRSVECAGELRQRMSQLGATPEARQKLRIAYATADEKEQFMPPAKSSRERYGSLTALPQSKSG</sequence>
<evidence type="ECO:0000256" key="1">
    <source>
        <dbReference type="SAM" id="MobiDB-lite"/>
    </source>
</evidence>
<comment type="caution">
    <text evidence="2">The sequence shown here is derived from an EMBL/GenBank/DDBJ whole genome shotgun (WGS) entry which is preliminary data.</text>
</comment>
<proteinExistence type="predicted"/>
<dbReference type="Proteomes" id="UP001235712">
    <property type="component" value="Unassembled WGS sequence"/>
</dbReference>
<organism evidence="2 3">
    <name type="scientific">Kineosporia succinea</name>
    <dbReference type="NCBI Taxonomy" id="84632"/>
    <lineage>
        <taxon>Bacteria</taxon>
        <taxon>Bacillati</taxon>
        <taxon>Actinomycetota</taxon>
        <taxon>Actinomycetes</taxon>
        <taxon>Kineosporiales</taxon>
        <taxon>Kineosporiaceae</taxon>
        <taxon>Kineosporia</taxon>
    </lineage>
</organism>
<dbReference type="EMBL" id="JAUSQZ010000001">
    <property type="protein sequence ID" value="MDP9825212.1"/>
    <property type="molecule type" value="Genomic_DNA"/>
</dbReference>
<feature type="region of interest" description="Disordered" evidence="1">
    <location>
        <begin position="64"/>
        <end position="89"/>
    </location>
</feature>